<dbReference type="AlphaFoldDB" id="A0A4P7NJP0"/>
<dbReference type="InterPro" id="IPR011425">
    <property type="entry name" value="Med9"/>
</dbReference>
<dbReference type="Proteomes" id="UP000294847">
    <property type="component" value="Chromosome 5"/>
</dbReference>
<dbReference type="GO" id="GO:0006357">
    <property type="term" value="P:regulation of transcription by RNA polymerase II"/>
    <property type="evidence" value="ECO:0007669"/>
    <property type="project" value="InterPro"/>
</dbReference>
<evidence type="ECO:0000256" key="1">
    <source>
        <dbReference type="ARBA" id="ARBA00004123"/>
    </source>
</evidence>
<dbReference type="SMR" id="A0A4P7NJP0"/>
<dbReference type="InterPro" id="IPR037212">
    <property type="entry name" value="Med7/Med21-like"/>
</dbReference>
<accession>A0A4P7NJP0</accession>
<evidence type="ECO:0000256" key="9">
    <source>
        <dbReference type="RuleBase" id="RU364145"/>
    </source>
</evidence>
<evidence type="ECO:0000313" key="11">
    <source>
        <dbReference type="Proteomes" id="UP000294847"/>
    </source>
</evidence>
<dbReference type="Pfam" id="PF07544">
    <property type="entry name" value="Med9"/>
    <property type="match status" value="1"/>
</dbReference>
<dbReference type="OMA" id="IRIQKAH"/>
<evidence type="ECO:0000256" key="6">
    <source>
        <dbReference type="ARBA" id="ARBA00023163"/>
    </source>
</evidence>
<comment type="subunit">
    <text evidence="3 9">Component of the Mediator complex.</text>
</comment>
<proteinExistence type="inferred from homology"/>
<comment type="similarity">
    <text evidence="2 9">Belongs to the Mediator complex subunit 9 family.</text>
</comment>
<name>A0A4P7NJP0_PYROR</name>
<evidence type="ECO:0000256" key="4">
    <source>
        <dbReference type="ARBA" id="ARBA00023015"/>
    </source>
</evidence>
<sequence>MPAQQSQPPLALPPTLSPETLDALTELAAIVSRLRPPQSLPGGITVNTPGAAATPAAGIGIGGPSGATISIKDVPNATDTVKHKLQRARAQVKALPDMSRTVEEQRETIARLEETIRQQQEVLAALRSVDGAHGLDAADEGGDKMDM</sequence>
<protein>
    <recommendedName>
        <fullName evidence="9">Mediator of RNA polymerase II transcription subunit 9</fullName>
    </recommendedName>
    <alternativeName>
        <fullName evidence="9">Mediator complex subunit 9</fullName>
    </alternativeName>
</protein>
<dbReference type="EMBL" id="CP034208">
    <property type="protein sequence ID" value="QBZ62297.1"/>
    <property type="molecule type" value="Genomic_DNA"/>
</dbReference>
<keyword evidence="7 9" id="KW-0539">Nucleus</keyword>
<keyword evidence="5 9" id="KW-0010">Activator</keyword>
<dbReference type="GO" id="GO:0016592">
    <property type="term" value="C:mediator complex"/>
    <property type="evidence" value="ECO:0007669"/>
    <property type="project" value="InterPro"/>
</dbReference>
<evidence type="ECO:0000256" key="7">
    <source>
        <dbReference type="ARBA" id="ARBA00023242"/>
    </source>
</evidence>
<reference evidence="10 11" key="1">
    <citation type="journal article" date="2019" name="Mol. Biol. Evol.">
        <title>Blast fungal genomes show frequent chromosomal changes, gene gains and losses, and effector gene turnover.</title>
        <authorList>
            <person name="Gomez Luciano L.B."/>
            <person name="Jason Tsai I."/>
            <person name="Chuma I."/>
            <person name="Tosa Y."/>
            <person name="Chen Y.H."/>
            <person name="Li J.Y."/>
            <person name="Li M.Y."/>
            <person name="Jade Lu M.Y."/>
            <person name="Nakayashiki H."/>
            <person name="Li W.H."/>
        </authorList>
    </citation>
    <scope>NUCLEOTIDE SEQUENCE [LARGE SCALE GENOMIC DNA]</scope>
    <source>
        <strain evidence="10">MZ5-1-6</strain>
    </source>
</reference>
<evidence type="ECO:0000313" key="10">
    <source>
        <dbReference type="EMBL" id="QBZ62297.1"/>
    </source>
</evidence>
<comment type="subcellular location">
    <subcellularLocation>
        <location evidence="1 9">Nucleus</location>
    </subcellularLocation>
</comment>
<dbReference type="GO" id="GO:0003712">
    <property type="term" value="F:transcription coregulator activity"/>
    <property type="evidence" value="ECO:0007669"/>
    <property type="project" value="InterPro"/>
</dbReference>
<keyword evidence="4 9" id="KW-0805">Transcription regulation</keyword>
<organism evidence="10 11">
    <name type="scientific">Pyricularia oryzae</name>
    <name type="common">Rice blast fungus</name>
    <name type="synonym">Magnaporthe oryzae</name>
    <dbReference type="NCBI Taxonomy" id="318829"/>
    <lineage>
        <taxon>Eukaryota</taxon>
        <taxon>Fungi</taxon>
        <taxon>Dikarya</taxon>
        <taxon>Ascomycota</taxon>
        <taxon>Pezizomycotina</taxon>
        <taxon>Sordariomycetes</taxon>
        <taxon>Sordariomycetidae</taxon>
        <taxon>Magnaporthales</taxon>
        <taxon>Pyriculariaceae</taxon>
        <taxon>Pyricularia</taxon>
    </lineage>
</organism>
<evidence type="ECO:0000256" key="8">
    <source>
        <dbReference type="ARBA" id="ARBA00025687"/>
    </source>
</evidence>
<evidence type="ECO:0000256" key="2">
    <source>
        <dbReference type="ARBA" id="ARBA00008089"/>
    </source>
</evidence>
<evidence type="ECO:0000256" key="5">
    <source>
        <dbReference type="ARBA" id="ARBA00023159"/>
    </source>
</evidence>
<dbReference type="VEuPathDB" id="FungiDB:M_BR32_EuGene_00027551"/>
<dbReference type="SUPFAM" id="SSF140718">
    <property type="entry name" value="Mediator hinge subcomplex-like"/>
    <property type="match status" value="1"/>
</dbReference>
<keyword evidence="6 9" id="KW-0804">Transcription</keyword>
<comment type="function">
    <text evidence="8 9">Component of the Mediator complex, a coactivator involved in the regulated transcription of nearly all RNA polymerase II-dependent genes. Mediator functions as a bridge to convey information from gene-specific regulatory proteins to the basal RNA polymerase II transcription machinery. Mediator is recruited to promoters by direct interactions with regulatory proteins and serves as a scaffold for the assembly of a functional preinitiation complex with RNA polymerase II and the general transcription factors.</text>
</comment>
<evidence type="ECO:0000256" key="3">
    <source>
        <dbReference type="ARBA" id="ARBA00011837"/>
    </source>
</evidence>
<gene>
    <name evidence="9" type="primary">MED9</name>
    <name evidence="10" type="ORF">PoMZ_11177</name>
</gene>